<dbReference type="AlphaFoldDB" id="A0A256EZ99"/>
<accession>A0A256EZ99</accession>
<gene>
    <name evidence="1" type="ORF">CEV33_3563</name>
</gene>
<proteinExistence type="predicted"/>
<comment type="caution">
    <text evidence="1">The sequence shown here is derived from an EMBL/GenBank/DDBJ whole genome shotgun (WGS) entry which is preliminary data.</text>
</comment>
<evidence type="ECO:0000313" key="1">
    <source>
        <dbReference type="EMBL" id="OYR07939.1"/>
    </source>
</evidence>
<dbReference type="Proteomes" id="UP000216478">
    <property type="component" value="Unassembled WGS sequence"/>
</dbReference>
<reference evidence="1 2" key="1">
    <citation type="submission" date="2017-07" db="EMBL/GenBank/DDBJ databases">
        <title>Phylogenetic study on the rhizospheric bacterium Ochrobactrum sp. A44.</title>
        <authorList>
            <person name="Krzyzanowska D.M."/>
            <person name="Ossowicki A."/>
            <person name="Rajewska M."/>
            <person name="Maciag T."/>
            <person name="Kaczynski Z."/>
            <person name="Czerwicka M."/>
            <person name="Jafra S."/>
        </authorList>
    </citation>
    <scope>NUCLEOTIDE SEQUENCE [LARGE SCALE GENOMIC DNA]</scope>
    <source>
        <strain evidence="1 2">OgA9a</strain>
    </source>
</reference>
<organism evidence="1 2">
    <name type="scientific">Brucella grignonensis</name>
    <dbReference type="NCBI Taxonomy" id="94627"/>
    <lineage>
        <taxon>Bacteria</taxon>
        <taxon>Pseudomonadati</taxon>
        <taxon>Pseudomonadota</taxon>
        <taxon>Alphaproteobacteria</taxon>
        <taxon>Hyphomicrobiales</taxon>
        <taxon>Brucellaceae</taxon>
        <taxon>Brucella/Ochrobactrum group</taxon>
        <taxon>Brucella</taxon>
    </lineage>
</organism>
<dbReference type="EMBL" id="NNRL01000168">
    <property type="protein sequence ID" value="OYR07939.1"/>
    <property type="molecule type" value="Genomic_DNA"/>
</dbReference>
<name>A0A256EZ99_9HYPH</name>
<protein>
    <submittedName>
        <fullName evidence="1">Uncharacterized protein</fullName>
    </submittedName>
</protein>
<evidence type="ECO:0000313" key="2">
    <source>
        <dbReference type="Proteomes" id="UP000216478"/>
    </source>
</evidence>
<keyword evidence="2" id="KW-1185">Reference proteome</keyword>
<sequence>MEVNFSEQEKLLIGFIFRHHPAKRYLRFVLFANRFHIDIVCRSKVFKRLFVTLKVRNAIATLLFV</sequence>